<organism evidence="4 5">
    <name type="scientific">Paenibacillus helianthi</name>
    <dbReference type="NCBI Taxonomy" id="1349432"/>
    <lineage>
        <taxon>Bacteria</taxon>
        <taxon>Bacillati</taxon>
        <taxon>Bacillota</taxon>
        <taxon>Bacilli</taxon>
        <taxon>Bacillales</taxon>
        <taxon>Paenibacillaceae</taxon>
        <taxon>Paenibacillus</taxon>
    </lineage>
</organism>
<dbReference type="InterPro" id="IPR013785">
    <property type="entry name" value="Aldolase_TIM"/>
</dbReference>
<protein>
    <submittedName>
        <fullName evidence="4">NADH oxidase</fullName>
    </submittedName>
</protein>
<dbReference type="Pfam" id="PF00724">
    <property type="entry name" value="Oxidored_FMN"/>
    <property type="match status" value="1"/>
</dbReference>
<evidence type="ECO:0000256" key="1">
    <source>
        <dbReference type="ARBA" id="ARBA00022630"/>
    </source>
</evidence>
<dbReference type="CDD" id="cd04733">
    <property type="entry name" value="OYE_like_2_FMN"/>
    <property type="match status" value="1"/>
</dbReference>
<dbReference type="InterPro" id="IPR001155">
    <property type="entry name" value="OxRdtase_FMN_N"/>
</dbReference>
<dbReference type="Gene3D" id="3.20.20.70">
    <property type="entry name" value="Aldolase class I"/>
    <property type="match status" value="1"/>
</dbReference>
<proteinExistence type="predicted"/>
<evidence type="ECO:0000313" key="5">
    <source>
        <dbReference type="Proteomes" id="UP000186058"/>
    </source>
</evidence>
<keyword evidence="5" id="KW-1185">Reference proteome</keyword>
<dbReference type="RefSeq" id="WP_074108415.1">
    <property type="nucleotide sequence ID" value="NZ_LVWI01000057.1"/>
</dbReference>
<keyword evidence="2" id="KW-0560">Oxidoreductase</keyword>
<evidence type="ECO:0000256" key="2">
    <source>
        <dbReference type="ARBA" id="ARBA00023002"/>
    </source>
</evidence>
<feature type="domain" description="NADH:flavin oxidoreductase/NADH oxidase N-terminal" evidence="3">
    <location>
        <begin position="16"/>
        <end position="341"/>
    </location>
</feature>
<keyword evidence="1" id="KW-0285">Flavoprotein</keyword>
<gene>
    <name evidence="4" type="ORF">A3844_20985</name>
</gene>
<name>A0ABX3EJ05_9BACL</name>
<accession>A0ABX3EJ05</accession>
<sequence length="409" mass="45133">MTKIKAAEGLTLPNGTFIKNRFFKSAMSETMANRKSQPGQLHVNLYREWANGGAGIVMTGNVMVDRNALGEPGNVVVEDRRDIEILKKWAEAGTANNTHLWMQINHPGKQSPRTVSREAVAPSAVPISGSYGSAFKKPRALTTAEVKSIVNRFVITAAIAKEAGFTGVQIHAAHGYLVNQFLSPYDNQRKDEYGGELKNRMRFLVEIYQGMRKALGPDFPIALKLNSADFKEGGFTEEDSIEVVKTMAGLGIDLIEVSGGSYENPKMMSDRGEGGHEVFFLEYAQRIKSLVDVPIVVTGGFRSQESMQEALMNNKTSMIGIARPFVLVPDIANRIMQGRYETVKTPRLTTGLKALDKKLGSIIGLSYYEQQMKRVAEGKESKRHQNAWSPLTHALMQNGLAALVPRRSN</sequence>
<dbReference type="PANTHER" id="PTHR43656:SF2">
    <property type="entry name" value="BINDING OXIDOREDUCTASE, PUTATIVE (AFU_ORTHOLOGUE AFUA_2G08260)-RELATED"/>
    <property type="match status" value="1"/>
</dbReference>
<dbReference type="Proteomes" id="UP000186058">
    <property type="component" value="Unassembled WGS sequence"/>
</dbReference>
<reference evidence="4 5" key="1">
    <citation type="submission" date="2016-03" db="EMBL/GenBank/DDBJ databases">
        <authorList>
            <person name="Sant'Anna F.H."/>
            <person name="Ambrosini A."/>
            <person name="Souza R."/>
            <person name="Bach E."/>
            <person name="Fernandes G."/>
            <person name="Balsanelli E."/>
            <person name="Baura V.A."/>
            <person name="Souza E.M."/>
            <person name="Passaglia L."/>
        </authorList>
    </citation>
    <scope>NUCLEOTIDE SEQUENCE [LARGE SCALE GENOMIC DNA]</scope>
    <source>
        <strain evidence="4 5">P26E</strain>
    </source>
</reference>
<evidence type="ECO:0000259" key="3">
    <source>
        <dbReference type="Pfam" id="PF00724"/>
    </source>
</evidence>
<dbReference type="InterPro" id="IPR051799">
    <property type="entry name" value="NADH_flavin_oxidoreductase"/>
</dbReference>
<evidence type="ECO:0000313" key="4">
    <source>
        <dbReference type="EMBL" id="OKP83956.1"/>
    </source>
</evidence>
<dbReference type="EMBL" id="LVWI01000057">
    <property type="protein sequence ID" value="OKP83956.1"/>
    <property type="molecule type" value="Genomic_DNA"/>
</dbReference>
<dbReference type="SUPFAM" id="SSF51395">
    <property type="entry name" value="FMN-linked oxidoreductases"/>
    <property type="match status" value="1"/>
</dbReference>
<comment type="caution">
    <text evidence="4">The sequence shown here is derived from an EMBL/GenBank/DDBJ whole genome shotgun (WGS) entry which is preliminary data.</text>
</comment>
<dbReference type="PANTHER" id="PTHR43656">
    <property type="entry name" value="BINDING OXIDOREDUCTASE, PUTATIVE (AFU_ORTHOLOGUE AFUA_2G08260)-RELATED"/>
    <property type="match status" value="1"/>
</dbReference>